<sequence length="88" mass="10217">MPEEVDILNNSLEMEVALLQLLQERAARRHALAKIENLIKQTPNQQVEPHDLKAAGICHLPLSLESDTQHQPRFFNRTKENCLPRIRR</sequence>
<comment type="caution">
    <text evidence="1">The sequence shown here is derived from an EMBL/GenBank/DDBJ whole genome shotgun (WGS) entry which is preliminary data.</text>
</comment>
<reference evidence="1" key="1">
    <citation type="submission" date="2022-12" db="EMBL/GenBank/DDBJ databases">
        <authorList>
            <person name="Petersen C."/>
        </authorList>
    </citation>
    <scope>NUCLEOTIDE SEQUENCE</scope>
    <source>
        <strain evidence="1">IBT 17660</strain>
    </source>
</reference>
<dbReference type="AlphaFoldDB" id="A0A9W9XAE9"/>
<evidence type="ECO:0000313" key="2">
    <source>
        <dbReference type="Proteomes" id="UP001147760"/>
    </source>
</evidence>
<evidence type="ECO:0000313" key="1">
    <source>
        <dbReference type="EMBL" id="KAJ5487099.1"/>
    </source>
</evidence>
<protein>
    <submittedName>
        <fullName evidence="1">Uncharacterized protein</fullName>
    </submittedName>
</protein>
<organism evidence="1 2">
    <name type="scientific">Penicillium desertorum</name>
    <dbReference type="NCBI Taxonomy" id="1303715"/>
    <lineage>
        <taxon>Eukaryota</taxon>
        <taxon>Fungi</taxon>
        <taxon>Dikarya</taxon>
        <taxon>Ascomycota</taxon>
        <taxon>Pezizomycotina</taxon>
        <taxon>Eurotiomycetes</taxon>
        <taxon>Eurotiomycetidae</taxon>
        <taxon>Eurotiales</taxon>
        <taxon>Aspergillaceae</taxon>
        <taxon>Penicillium</taxon>
    </lineage>
</organism>
<name>A0A9W9XAE9_9EURO</name>
<gene>
    <name evidence="1" type="ORF">N7530_001399</name>
</gene>
<dbReference type="Proteomes" id="UP001147760">
    <property type="component" value="Unassembled WGS sequence"/>
</dbReference>
<dbReference type="OrthoDB" id="4453902at2759"/>
<keyword evidence="2" id="KW-1185">Reference proteome</keyword>
<reference evidence="1" key="2">
    <citation type="journal article" date="2023" name="IMA Fungus">
        <title>Comparative genomic study of the Penicillium genus elucidates a diverse pangenome and 15 lateral gene transfer events.</title>
        <authorList>
            <person name="Petersen C."/>
            <person name="Sorensen T."/>
            <person name="Nielsen M.R."/>
            <person name="Sondergaard T.E."/>
            <person name="Sorensen J.L."/>
            <person name="Fitzpatrick D.A."/>
            <person name="Frisvad J.C."/>
            <person name="Nielsen K.L."/>
        </authorList>
    </citation>
    <scope>NUCLEOTIDE SEQUENCE</scope>
    <source>
        <strain evidence="1">IBT 17660</strain>
    </source>
</reference>
<accession>A0A9W9XAE9</accession>
<dbReference type="EMBL" id="JAPWDO010000001">
    <property type="protein sequence ID" value="KAJ5487099.1"/>
    <property type="molecule type" value="Genomic_DNA"/>
</dbReference>
<proteinExistence type="predicted"/>